<gene>
    <name evidence="11" type="ORF">CJP73_10375</name>
</gene>
<comment type="similarity">
    <text evidence="7">Belongs to the YfgM family.</text>
</comment>
<dbReference type="InterPro" id="IPR011990">
    <property type="entry name" value="TPR-like_helical_dom_sf"/>
</dbReference>
<organism evidence="11 12">
    <name type="scientific">Neopusillimonas maritima</name>
    <dbReference type="NCBI Taxonomy" id="2026239"/>
    <lineage>
        <taxon>Bacteria</taxon>
        <taxon>Pseudomonadati</taxon>
        <taxon>Pseudomonadota</taxon>
        <taxon>Betaproteobacteria</taxon>
        <taxon>Burkholderiales</taxon>
        <taxon>Alcaligenaceae</taxon>
        <taxon>Neopusillimonas</taxon>
    </lineage>
</organism>
<dbReference type="PANTHER" id="PTHR38035:SF1">
    <property type="entry name" value="ANCILLARY SECYEG TRANSLOCON SUBUNIT"/>
    <property type="match status" value="1"/>
</dbReference>
<protein>
    <recommendedName>
        <fullName evidence="8">Ancillary SecYEG translocon subunit</fullName>
    </recommendedName>
</protein>
<dbReference type="Pfam" id="PF09976">
    <property type="entry name" value="TPR_21"/>
    <property type="match status" value="1"/>
</dbReference>
<evidence type="ECO:0000313" key="12">
    <source>
        <dbReference type="Proteomes" id="UP000266206"/>
    </source>
</evidence>
<dbReference type="PANTHER" id="PTHR38035">
    <property type="entry name" value="UPF0070 PROTEIN YFGM"/>
    <property type="match status" value="1"/>
</dbReference>
<feature type="domain" description="Ancillary SecYEG translocon subunit/Cell division coordinator CpoB TPR" evidence="10">
    <location>
        <begin position="15"/>
        <end position="210"/>
    </location>
</feature>
<evidence type="ECO:0000256" key="4">
    <source>
        <dbReference type="ARBA" id="ARBA00022989"/>
    </source>
</evidence>
<evidence type="ECO:0000313" key="11">
    <source>
        <dbReference type="EMBL" id="RIY40526.1"/>
    </source>
</evidence>
<keyword evidence="4 9" id="KW-1133">Transmembrane helix</keyword>
<dbReference type="RefSeq" id="WP_119516363.1">
    <property type="nucleotide sequence ID" value="NZ_NQYH01000008.1"/>
</dbReference>
<sequence length="211" mass="23497">MAYDLEEQEKLDAIRQWWERYGTLIVTVLVVIAASFAGWRGWQWYETNQAKQAMGYFEALETAATNEQNEESLARVRAASETLREDFPKSGYASRGALVAARVLQERDDYAGATEQLNWVIEQSGDAALVPLARLRLAGVLLQQKEYDAALKALENPPEAFAALYADRRGDILAAQGKSDEARQAWQSAVETLGDDPMVQIIELKIDALGD</sequence>
<dbReference type="PIRSF" id="PIRSF006170">
    <property type="entry name" value="YfgM"/>
    <property type="match status" value="1"/>
</dbReference>
<dbReference type="InterPro" id="IPR026039">
    <property type="entry name" value="YfgM"/>
</dbReference>
<feature type="transmembrane region" description="Helical" evidence="9">
    <location>
        <begin position="21"/>
        <end position="42"/>
    </location>
</feature>
<evidence type="ECO:0000256" key="5">
    <source>
        <dbReference type="ARBA" id="ARBA00023136"/>
    </source>
</evidence>
<evidence type="ECO:0000256" key="9">
    <source>
        <dbReference type="SAM" id="Phobius"/>
    </source>
</evidence>
<comment type="caution">
    <text evidence="11">The sequence shown here is derived from an EMBL/GenBank/DDBJ whole genome shotgun (WGS) entry which is preliminary data.</text>
</comment>
<evidence type="ECO:0000256" key="7">
    <source>
        <dbReference type="ARBA" id="ARBA00024197"/>
    </source>
</evidence>
<comment type="subcellular location">
    <subcellularLocation>
        <location evidence="1">Cell membrane</location>
        <topology evidence="1">Single-pass type II membrane protein</topology>
    </subcellularLocation>
</comment>
<name>A0A3A1YSP8_9BURK</name>
<dbReference type="InterPro" id="IPR018704">
    <property type="entry name" value="SecYEG/CpoB_TPR"/>
</dbReference>
<evidence type="ECO:0000256" key="2">
    <source>
        <dbReference type="ARBA" id="ARBA00022475"/>
    </source>
</evidence>
<dbReference type="EMBL" id="NQYH01000008">
    <property type="protein sequence ID" value="RIY40526.1"/>
    <property type="molecule type" value="Genomic_DNA"/>
</dbReference>
<dbReference type="OrthoDB" id="8521102at2"/>
<evidence type="ECO:0000256" key="1">
    <source>
        <dbReference type="ARBA" id="ARBA00004401"/>
    </source>
</evidence>
<dbReference type="GO" id="GO:0005886">
    <property type="term" value="C:plasma membrane"/>
    <property type="evidence" value="ECO:0007669"/>
    <property type="project" value="UniProtKB-SubCell"/>
</dbReference>
<evidence type="ECO:0000256" key="6">
    <source>
        <dbReference type="ARBA" id="ARBA00023186"/>
    </source>
</evidence>
<dbReference type="AlphaFoldDB" id="A0A3A1YSP8"/>
<reference evidence="11 12" key="1">
    <citation type="submission" date="2017-08" db="EMBL/GenBank/DDBJ databases">
        <title>Pusillimonas indicus sp. nov., a member of the family Alcaligenaceae isolated from surface seawater.</title>
        <authorList>
            <person name="Li J."/>
        </authorList>
    </citation>
    <scope>NUCLEOTIDE SEQUENCE [LARGE SCALE GENOMIC DNA]</scope>
    <source>
        <strain evidence="11 12">L52-1-41</strain>
    </source>
</reference>
<keyword evidence="5 9" id="KW-0472">Membrane</keyword>
<evidence type="ECO:0000256" key="3">
    <source>
        <dbReference type="ARBA" id="ARBA00022692"/>
    </source>
</evidence>
<evidence type="ECO:0000256" key="8">
    <source>
        <dbReference type="ARBA" id="ARBA00024235"/>
    </source>
</evidence>
<proteinExistence type="inferred from homology"/>
<evidence type="ECO:0000259" key="10">
    <source>
        <dbReference type="Pfam" id="PF09976"/>
    </source>
</evidence>
<keyword evidence="3 9" id="KW-0812">Transmembrane</keyword>
<keyword evidence="6" id="KW-0143">Chaperone</keyword>
<keyword evidence="2" id="KW-1003">Cell membrane</keyword>
<dbReference type="SUPFAM" id="SSF48452">
    <property type="entry name" value="TPR-like"/>
    <property type="match status" value="1"/>
</dbReference>
<dbReference type="Gene3D" id="1.25.40.10">
    <property type="entry name" value="Tetratricopeptide repeat domain"/>
    <property type="match status" value="1"/>
</dbReference>
<accession>A0A3A1YSP8</accession>
<dbReference type="GO" id="GO:0044877">
    <property type="term" value="F:protein-containing complex binding"/>
    <property type="evidence" value="ECO:0007669"/>
    <property type="project" value="InterPro"/>
</dbReference>
<dbReference type="Proteomes" id="UP000266206">
    <property type="component" value="Unassembled WGS sequence"/>
</dbReference>